<gene>
    <name evidence="1" type="ORF">KIPB_006096</name>
</gene>
<sequence>MAKVDNFGTLAYVNSNGVRSHLWYEPDRRALRVCPLGGTSPQCVVVMYSGGEVEIRCLSSCMTSESLRVSTCGVQLFVACNGVSVFIVREEDRCVIFRVHSMFSVDRREVPLGVAAGVWVCNSASVAVVVTRSGDVEVEEGGRMSAPFGNIPSGVRDHLAKLLSTTGEGSAPVVLIGHAPAGVPGTDSDKADADTGPALVCVCLMGGKGVVFGQGCVTTLDRVPGGWNDPQTGALVLEGESGVGVLTFNAQTQMYEVASCPKDACLAPPPPDPHCGMGCVVDGVCGTEGDTRLVLECGPPLDIQVSQAPLSGHGVSGTSGVARPSGPVPVVQQTQGIHSLTDLDVDTPLPPPLCGAVGVLRRVVGSGPQTLTVSDLDVAQCLKDLGGEGYGPEGWRVVPGLSVSHSRLLFSMSYSPDEAQGQQGTGTGRQVTLPSLDVSIGDATLELPYIPEVVASTPLLSGSLCIPPALGLSLPMVKALLGPVLMGECPSAETLTSMEPLELSAAQRLAKVCGLVLLSACLGQE</sequence>
<organism evidence="1 2">
    <name type="scientific">Kipferlia bialata</name>
    <dbReference type="NCBI Taxonomy" id="797122"/>
    <lineage>
        <taxon>Eukaryota</taxon>
        <taxon>Metamonada</taxon>
        <taxon>Carpediemonas-like organisms</taxon>
        <taxon>Kipferlia</taxon>
    </lineage>
</organism>
<evidence type="ECO:0000313" key="1">
    <source>
        <dbReference type="EMBL" id="GIQ84574.1"/>
    </source>
</evidence>
<proteinExistence type="predicted"/>
<protein>
    <submittedName>
        <fullName evidence="1">Uncharacterized protein</fullName>
    </submittedName>
</protein>
<dbReference type="AlphaFoldDB" id="A0A9K3CZN5"/>
<dbReference type="EMBL" id="BDIP01001525">
    <property type="protein sequence ID" value="GIQ84574.1"/>
    <property type="molecule type" value="Genomic_DNA"/>
</dbReference>
<reference evidence="1 2" key="1">
    <citation type="journal article" date="2018" name="PLoS ONE">
        <title>The draft genome of Kipferlia bialata reveals reductive genome evolution in fornicate parasites.</title>
        <authorList>
            <person name="Tanifuji G."/>
            <person name="Takabayashi S."/>
            <person name="Kume K."/>
            <person name="Takagi M."/>
            <person name="Nakayama T."/>
            <person name="Kamikawa R."/>
            <person name="Inagaki Y."/>
            <person name="Hashimoto T."/>
        </authorList>
    </citation>
    <scope>NUCLEOTIDE SEQUENCE [LARGE SCALE GENOMIC DNA]</scope>
    <source>
        <strain evidence="1">NY0173</strain>
    </source>
</reference>
<comment type="caution">
    <text evidence="1">The sequence shown here is derived from an EMBL/GenBank/DDBJ whole genome shotgun (WGS) entry which is preliminary data.</text>
</comment>
<accession>A0A9K3CZN5</accession>
<dbReference type="Proteomes" id="UP000265618">
    <property type="component" value="Unassembled WGS sequence"/>
</dbReference>
<evidence type="ECO:0000313" key="2">
    <source>
        <dbReference type="Proteomes" id="UP000265618"/>
    </source>
</evidence>
<name>A0A9K3CZN5_9EUKA</name>
<keyword evidence="2" id="KW-1185">Reference proteome</keyword>